<sequence>MAFQMNGEHVAPNKKSGHDTLLVQCRGPTGRTTSRTRSYLCHLNEERRSRMFFSMSADFACVPILKRMSSVIRLFSSGGVDSRQSSNWDYQLMRDNCSPTLF</sequence>
<dbReference type="Proteomes" id="UP000828390">
    <property type="component" value="Unassembled WGS sequence"/>
</dbReference>
<accession>A0A9D3Z2H3</accession>
<proteinExistence type="predicted"/>
<gene>
    <name evidence="1" type="ORF">DPMN_070168</name>
</gene>
<comment type="caution">
    <text evidence="1">The sequence shown here is derived from an EMBL/GenBank/DDBJ whole genome shotgun (WGS) entry which is preliminary data.</text>
</comment>
<protein>
    <submittedName>
        <fullName evidence="1">Uncharacterized protein</fullName>
    </submittedName>
</protein>
<reference evidence="1" key="1">
    <citation type="journal article" date="2019" name="bioRxiv">
        <title>The Genome of the Zebra Mussel, Dreissena polymorpha: A Resource for Invasive Species Research.</title>
        <authorList>
            <person name="McCartney M.A."/>
            <person name="Auch B."/>
            <person name="Kono T."/>
            <person name="Mallez S."/>
            <person name="Zhang Y."/>
            <person name="Obille A."/>
            <person name="Becker A."/>
            <person name="Abrahante J.E."/>
            <person name="Garbe J."/>
            <person name="Badalamenti J.P."/>
            <person name="Herman A."/>
            <person name="Mangelson H."/>
            <person name="Liachko I."/>
            <person name="Sullivan S."/>
            <person name="Sone E.D."/>
            <person name="Koren S."/>
            <person name="Silverstein K.A.T."/>
            <person name="Beckman K.B."/>
            <person name="Gohl D.M."/>
        </authorList>
    </citation>
    <scope>NUCLEOTIDE SEQUENCE</scope>
    <source>
        <strain evidence="1">Duluth1</strain>
        <tissue evidence="1">Whole animal</tissue>
    </source>
</reference>
<evidence type="ECO:0000313" key="1">
    <source>
        <dbReference type="EMBL" id="KAH3710677.1"/>
    </source>
</evidence>
<keyword evidence="2" id="KW-1185">Reference proteome</keyword>
<evidence type="ECO:0000313" key="2">
    <source>
        <dbReference type="Proteomes" id="UP000828390"/>
    </source>
</evidence>
<dbReference type="AlphaFoldDB" id="A0A9D3Z2H3"/>
<name>A0A9D3Z2H3_DREPO</name>
<reference evidence="1" key="2">
    <citation type="submission" date="2020-11" db="EMBL/GenBank/DDBJ databases">
        <authorList>
            <person name="McCartney M.A."/>
            <person name="Auch B."/>
            <person name="Kono T."/>
            <person name="Mallez S."/>
            <person name="Becker A."/>
            <person name="Gohl D.M."/>
            <person name="Silverstein K.A.T."/>
            <person name="Koren S."/>
            <person name="Bechman K.B."/>
            <person name="Herman A."/>
            <person name="Abrahante J.E."/>
            <person name="Garbe J."/>
        </authorList>
    </citation>
    <scope>NUCLEOTIDE SEQUENCE</scope>
    <source>
        <strain evidence="1">Duluth1</strain>
        <tissue evidence="1">Whole animal</tissue>
    </source>
</reference>
<dbReference type="EMBL" id="JAIWYP010000014">
    <property type="protein sequence ID" value="KAH3710677.1"/>
    <property type="molecule type" value="Genomic_DNA"/>
</dbReference>
<organism evidence="1 2">
    <name type="scientific">Dreissena polymorpha</name>
    <name type="common">Zebra mussel</name>
    <name type="synonym">Mytilus polymorpha</name>
    <dbReference type="NCBI Taxonomy" id="45954"/>
    <lineage>
        <taxon>Eukaryota</taxon>
        <taxon>Metazoa</taxon>
        <taxon>Spiralia</taxon>
        <taxon>Lophotrochozoa</taxon>
        <taxon>Mollusca</taxon>
        <taxon>Bivalvia</taxon>
        <taxon>Autobranchia</taxon>
        <taxon>Heteroconchia</taxon>
        <taxon>Euheterodonta</taxon>
        <taxon>Imparidentia</taxon>
        <taxon>Neoheterodontei</taxon>
        <taxon>Myida</taxon>
        <taxon>Dreissenoidea</taxon>
        <taxon>Dreissenidae</taxon>
        <taxon>Dreissena</taxon>
    </lineage>
</organism>